<comment type="caution">
    <text evidence="9">The sequence shown here is derived from an EMBL/GenBank/DDBJ whole genome shotgun (WGS) entry which is preliminary data.</text>
</comment>
<protein>
    <submittedName>
        <fullName evidence="9">Bifunctional [glutamine synthetase] adenylyltransferase/[glutamine synthetase]-adenylyl-L-tyrosine phosphorylase</fullName>
        <ecNumber evidence="9">2.7.7.42</ecNumber>
        <ecNumber evidence="9">2.7.7.89</ecNumber>
    </submittedName>
</protein>
<dbReference type="Pfam" id="PF08335">
    <property type="entry name" value="GlnD_UR_UTase"/>
    <property type="match status" value="1"/>
</dbReference>
<organism evidence="9 10">
    <name type="scientific">Georgenia halotolerans</name>
    <dbReference type="NCBI Taxonomy" id="3028317"/>
    <lineage>
        <taxon>Bacteria</taxon>
        <taxon>Bacillati</taxon>
        <taxon>Actinomycetota</taxon>
        <taxon>Actinomycetes</taxon>
        <taxon>Micrococcales</taxon>
        <taxon>Bogoriellaceae</taxon>
        <taxon>Georgenia</taxon>
    </lineage>
</organism>
<feature type="domain" description="PII-uridylyltransferase/Glutamine-synthetase adenylyltransferase" evidence="8">
    <location>
        <begin position="340"/>
        <end position="470"/>
    </location>
</feature>
<evidence type="ECO:0000313" key="10">
    <source>
        <dbReference type="Proteomes" id="UP001165561"/>
    </source>
</evidence>
<dbReference type="Gene3D" id="1.20.120.330">
    <property type="entry name" value="Nucleotidyltransferases domain 2"/>
    <property type="match status" value="1"/>
</dbReference>
<keyword evidence="4" id="KW-0067">ATP-binding</keyword>
<dbReference type="Proteomes" id="UP001165561">
    <property type="component" value="Unassembled WGS sequence"/>
</dbReference>
<sequence>HIAALTEGISRRAAIQRQLLPVMLGWFGDGPDPDAGLLAFRKLSEAMGTTHWYLKLLRDSGAAARRLARLLSGSSYVAQALPQLPEAVAWLDDDADLEPRGREALQAEMDAMLRRREEPGEAARAARYLRRRELTRAAVGDVLDQVRGDRGTTMLTPAADVALRAALRIAVQTQTEAAGLAEPPSDFLVVAMGRLGGAEMSYGSDADVLFVHEPRPGAEPEVADRVATAVATQVRSLLGDTGPEPPLPVDAALRPEGRNGPIMRTLGSYAEYYSRWAEPWERQALLRARPVAGDEGLAARFGDLVDPVRYPADGLDPGAVRELRRIKARMESERMPRGVEPTRHLKLGRGGLSDVEWTVQLLQLQHAGRVPGLRTTSTLGALHAAEDAGLLGAQEVTCLSTAWELAARIRNAIALGSGRTSGAKIDVLPSEPRTLAVVARMLGYDPERTQDVEEDYLRAARRARAVVDRVFFG</sequence>
<evidence type="ECO:0000256" key="5">
    <source>
        <dbReference type="ARBA" id="ARBA00022842"/>
    </source>
</evidence>
<proteinExistence type="predicted"/>
<keyword evidence="6" id="KW-0511">Multifunctional enzyme</keyword>
<evidence type="ECO:0000313" key="9">
    <source>
        <dbReference type="EMBL" id="MDD9206004.1"/>
    </source>
</evidence>
<keyword evidence="10" id="KW-1185">Reference proteome</keyword>
<keyword evidence="3" id="KW-0547">Nucleotide-binding</keyword>
<feature type="non-terminal residue" evidence="9">
    <location>
        <position position="1"/>
    </location>
</feature>
<feature type="domain" description="Glutamate-ammonia ligase adenylyltransferase repeated" evidence="7">
    <location>
        <begin position="66"/>
        <end position="301"/>
    </location>
</feature>
<evidence type="ECO:0000259" key="7">
    <source>
        <dbReference type="Pfam" id="PF03710"/>
    </source>
</evidence>
<dbReference type="Gene3D" id="3.30.460.10">
    <property type="entry name" value="Beta Polymerase, domain 2"/>
    <property type="match status" value="1"/>
</dbReference>
<accession>A0ABT5TXK1</accession>
<dbReference type="PANTHER" id="PTHR30621:SF0">
    <property type="entry name" value="BIFUNCTIONAL GLUTAMINE SYNTHETASE ADENYLYLTRANSFERASE_ADENYLYL-REMOVING ENZYME"/>
    <property type="match status" value="1"/>
</dbReference>
<name>A0ABT5TXK1_9MICO</name>
<evidence type="ECO:0000256" key="4">
    <source>
        <dbReference type="ARBA" id="ARBA00022840"/>
    </source>
</evidence>
<dbReference type="GO" id="GO:0008882">
    <property type="term" value="F:[glutamate-ammonia-ligase] adenylyltransferase activity"/>
    <property type="evidence" value="ECO:0007669"/>
    <property type="project" value="UniProtKB-EC"/>
</dbReference>
<dbReference type="CDD" id="cd05401">
    <property type="entry name" value="NT_GlnE_GlnD_like"/>
    <property type="match status" value="1"/>
</dbReference>
<reference evidence="9" key="1">
    <citation type="submission" date="2023-02" db="EMBL/GenBank/DDBJ databases">
        <title>Georgenia sp.10Sc9-8, isolated from a soil sample collected from the Taklamakan desert.</title>
        <authorList>
            <person name="Liu S."/>
        </authorList>
    </citation>
    <scope>NUCLEOTIDE SEQUENCE</scope>
    <source>
        <strain evidence="9">10Sc9-8</strain>
    </source>
</reference>
<dbReference type="InterPro" id="IPR043519">
    <property type="entry name" value="NT_sf"/>
</dbReference>
<dbReference type="SUPFAM" id="SSF81593">
    <property type="entry name" value="Nucleotidyltransferase substrate binding subunit/domain"/>
    <property type="match status" value="1"/>
</dbReference>
<keyword evidence="1 9" id="KW-0808">Transferase</keyword>
<dbReference type="Pfam" id="PF03710">
    <property type="entry name" value="GlnE"/>
    <property type="match status" value="1"/>
</dbReference>
<dbReference type="InterPro" id="IPR023057">
    <property type="entry name" value="GlnE"/>
</dbReference>
<dbReference type="EC" id="2.7.7.42" evidence="9"/>
<dbReference type="EC" id="2.7.7.89" evidence="9"/>
<evidence type="ECO:0000256" key="6">
    <source>
        <dbReference type="ARBA" id="ARBA00023268"/>
    </source>
</evidence>
<dbReference type="EMBL" id="JARACI010000743">
    <property type="protein sequence ID" value="MDD9206004.1"/>
    <property type="molecule type" value="Genomic_DNA"/>
</dbReference>
<dbReference type="InterPro" id="IPR005190">
    <property type="entry name" value="GlnE_rpt_dom"/>
</dbReference>
<dbReference type="InterPro" id="IPR013546">
    <property type="entry name" value="PII_UdlTrfase/GS_AdlTrfase"/>
</dbReference>
<dbReference type="SUPFAM" id="SSF81301">
    <property type="entry name" value="Nucleotidyltransferase"/>
    <property type="match status" value="1"/>
</dbReference>
<keyword evidence="5" id="KW-0460">Magnesium</keyword>
<gene>
    <name evidence="9" type="ORF">PU560_05905</name>
</gene>
<evidence type="ECO:0000256" key="2">
    <source>
        <dbReference type="ARBA" id="ARBA00022695"/>
    </source>
</evidence>
<evidence type="ECO:0000256" key="3">
    <source>
        <dbReference type="ARBA" id="ARBA00022741"/>
    </source>
</evidence>
<dbReference type="PANTHER" id="PTHR30621">
    <property type="entry name" value="GLUTAMINE SYNTHETASE ADENYLYLTRANSFERASE"/>
    <property type="match status" value="1"/>
</dbReference>
<evidence type="ECO:0000259" key="8">
    <source>
        <dbReference type="Pfam" id="PF08335"/>
    </source>
</evidence>
<keyword evidence="2 9" id="KW-0548">Nucleotidyltransferase</keyword>
<dbReference type="GO" id="GO:0047388">
    <property type="term" value="F:[glutamine synthetase]-adenylyl-L-tyrosine phosphorylase activity"/>
    <property type="evidence" value="ECO:0007669"/>
    <property type="project" value="UniProtKB-EC"/>
</dbReference>
<dbReference type="NCBIfam" id="NF010707">
    <property type="entry name" value="PRK14109.1"/>
    <property type="match status" value="1"/>
</dbReference>
<evidence type="ECO:0000256" key="1">
    <source>
        <dbReference type="ARBA" id="ARBA00022679"/>
    </source>
</evidence>